<dbReference type="PANTHER" id="PTHR12526">
    <property type="entry name" value="GLYCOSYLTRANSFERASE"/>
    <property type="match status" value="1"/>
</dbReference>
<comment type="caution">
    <text evidence="2">The sequence shown here is derived from an EMBL/GenBank/DDBJ whole genome shotgun (WGS) entry which is preliminary data.</text>
</comment>
<dbReference type="InterPro" id="IPR001296">
    <property type="entry name" value="Glyco_trans_1"/>
</dbReference>
<gene>
    <name evidence="2" type="ORF">S03H2_46564</name>
</gene>
<evidence type="ECO:0000313" key="2">
    <source>
        <dbReference type="EMBL" id="GAH64718.1"/>
    </source>
</evidence>
<feature type="domain" description="Glycosyl transferase family 1" evidence="1">
    <location>
        <begin position="2"/>
        <end position="123"/>
    </location>
</feature>
<sequence length="157" mass="17434">KIKTIIVGEGPLRMELNRQAKELDVEDIIFFLGFRKDIPKILSSLDLFVLSSHLEGMGSSILDAMASRLPVVATKVGGIPEVVINGETGLLVPPRNPSALARAILMLYSDKTLASRLGQKGYELVHRKFSAEAMADKVVRLYEKIGLRKWIKIYEKA</sequence>
<dbReference type="SUPFAM" id="SSF53756">
    <property type="entry name" value="UDP-Glycosyltransferase/glycogen phosphorylase"/>
    <property type="match status" value="1"/>
</dbReference>
<reference evidence="2" key="1">
    <citation type="journal article" date="2014" name="Front. Microbiol.">
        <title>High frequency of phylogenetically diverse reductive dehalogenase-homologous genes in deep subseafloor sedimentary metagenomes.</title>
        <authorList>
            <person name="Kawai M."/>
            <person name="Futagami T."/>
            <person name="Toyoda A."/>
            <person name="Takaki Y."/>
            <person name="Nishi S."/>
            <person name="Hori S."/>
            <person name="Arai W."/>
            <person name="Tsubouchi T."/>
            <person name="Morono Y."/>
            <person name="Uchiyama I."/>
            <person name="Ito T."/>
            <person name="Fujiyama A."/>
            <person name="Inagaki F."/>
            <person name="Takami H."/>
        </authorList>
    </citation>
    <scope>NUCLEOTIDE SEQUENCE</scope>
    <source>
        <strain evidence="2">Expedition CK06-06</strain>
    </source>
</reference>
<dbReference type="CDD" id="cd03801">
    <property type="entry name" value="GT4_PimA-like"/>
    <property type="match status" value="1"/>
</dbReference>
<dbReference type="PANTHER" id="PTHR12526:SF630">
    <property type="entry name" value="GLYCOSYLTRANSFERASE"/>
    <property type="match status" value="1"/>
</dbReference>
<accession>X1J4L4</accession>
<organism evidence="2">
    <name type="scientific">marine sediment metagenome</name>
    <dbReference type="NCBI Taxonomy" id="412755"/>
    <lineage>
        <taxon>unclassified sequences</taxon>
        <taxon>metagenomes</taxon>
        <taxon>ecological metagenomes</taxon>
    </lineage>
</organism>
<dbReference type="Pfam" id="PF00534">
    <property type="entry name" value="Glycos_transf_1"/>
    <property type="match status" value="1"/>
</dbReference>
<dbReference type="GO" id="GO:0016757">
    <property type="term" value="F:glycosyltransferase activity"/>
    <property type="evidence" value="ECO:0007669"/>
    <property type="project" value="InterPro"/>
</dbReference>
<dbReference type="AlphaFoldDB" id="X1J4L4"/>
<dbReference type="EMBL" id="BARU01029247">
    <property type="protein sequence ID" value="GAH64718.1"/>
    <property type="molecule type" value="Genomic_DNA"/>
</dbReference>
<dbReference type="Gene3D" id="3.40.50.2000">
    <property type="entry name" value="Glycogen Phosphorylase B"/>
    <property type="match status" value="2"/>
</dbReference>
<name>X1J4L4_9ZZZZ</name>
<evidence type="ECO:0000259" key="1">
    <source>
        <dbReference type="Pfam" id="PF00534"/>
    </source>
</evidence>
<feature type="non-terminal residue" evidence="2">
    <location>
        <position position="1"/>
    </location>
</feature>
<proteinExistence type="predicted"/>
<protein>
    <recommendedName>
        <fullName evidence="1">Glycosyl transferase family 1 domain-containing protein</fullName>
    </recommendedName>
</protein>